<dbReference type="NCBIfam" id="TIGR01953">
    <property type="entry name" value="NusA"/>
    <property type="match status" value="1"/>
</dbReference>
<feature type="domain" description="K Homology" evidence="10">
    <location>
        <begin position="255"/>
        <end position="340"/>
    </location>
</feature>
<dbReference type="InterPro" id="IPR025249">
    <property type="entry name" value="TF_NusA_KH_1st"/>
</dbReference>
<dbReference type="InterPro" id="IPR010213">
    <property type="entry name" value="TF_NusA"/>
</dbReference>
<dbReference type="InterPro" id="IPR058582">
    <property type="entry name" value="KH_NusA_2nd"/>
</dbReference>
<keyword evidence="2 7" id="KW-0963">Cytoplasm</keyword>
<sequence length="341" mass="38271">MDENGRFKFSQVFIVVPEEEYTNPEQQKTVAEAKKMGFKKAKIGDEITTDLPEKSEFGRIAAQTAKQVILQRLKESEKKIIFEEFSQKINTLMNGAIQQIDRQAVIINLGRVNALLLPKDQIPGEIYPFGKRIKVLVVSIEEGGREPRILVSRSRPEFVSALFFDGVPEISSGAVTIKNISREAGVRTKISVATDRSELDPIGSCVGQRGSRIQAILSELGEEKIDIILWDNDDKKYLANALSPAKVERISLMPEQKRALVLVDADQLSLAIGREGQNVRLAGRLTGWNIDLEEATDARIKEMEKIEKAKGKSPRQRRVRLGRKKKTITKKKTAVKKPQKI</sequence>
<keyword evidence="5 7" id="KW-0805">Transcription regulation</keyword>
<dbReference type="InterPro" id="IPR004087">
    <property type="entry name" value="KH_dom"/>
</dbReference>
<comment type="similarity">
    <text evidence="7">Belongs to the NusA family.</text>
</comment>
<evidence type="ECO:0000256" key="8">
    <source>
        <dbReference type="SAM" id="MobiDB-lite"/>
    </source>
</evidence>
<dbReference type="GO" id="GO:0006353">
    <property type="term" value="P:DNA-templated transcription termination"/>
    <property type="evidence" value="ECO:0007669"/>
    <property type="project" value="UniProtKB-UniRule"/>
</dbReference>
<dbReference type="SUPFAM" id="SSF54814">
    <property type="entry name" value="Prokaryotic type KH domain (KH-domain type II)"/>
    <property type="match status" value="2"/>
</dbReference>
<dbReference type="FunFam" id="3.30.300.20:FF:000002">
    <property type="entry name" value="Transcription termination/antitermination protein NusA"/>
    <property type="match status" value="1"/>
</dbReference>
<dbReference type="InterPro" id="IPR013735">
    <property type="entry name" value="TF_NusA_N"/>
</dbReference>
<keyword evidence="6 7" id="KW-0804">Transcription</keyword>
<dbReference type="Gene3D" id="2.40.50.140">
    <property type="entry name" value="Nucleic acid-binding proteins"/>
    <property type="match status" value="1"/>
</dbReference>
<dbReference type="GO" id="GO:0003723">
    <property type="term" value="F:RNA binding"/>
    <property type="evidence" value="ECO:0007669"/>
    <property type="project" value="UniProtKB-UniRule"/>
</dbReference>
<dbReference type="InterPro" id="IPR009019">
    <property type="entry name" value="KH_sf_prok-type"/>
</dbReference>
<dbReference type="Proteomes" id="UP000318711">
    <property type="component" value="Unassembled WGS sequence"/>
</dbReference>
<keyword evidence="3 7" id="KW-0889">Transcription antitermination</keyword>
<keyword evidence="1 7" id="KW-0806">Transcription termination</keyword>
<dbReference type="PANTHER" id="PTHR22648">
    <property type="entry name" value="TRANSCRIPTION TERMINATION FACTOR NUSA"/>
    <property type="match status" value="1"/>
</dbReference>
<dbReference type="SUPFAM" id="SSF50249">
    <property type="entry name" value="Nucleic acid-binding proteins"/>
    <property type="match status" value="1"/>
</dbReference>
<evidence type="ECO:0000256" key="5">
    <source>
        <dbReference type="ARBA" id="ARBA00023015"/>
    </source>
</evidence>
<organism evidence="11 12">
    <name type="scientific">Candidatus Berkelbacteria bacterium Licking1014_2</name>
    <dbReference type="NCBI Taxonomy" id="2017146"/>
    <lineage>
        <taxon>Bacteria</taxon>
        <taxon>Candidatus Berkelbacteria</taxon>
    </lineage>
</organism>
<dbReference type="InterPro" id="IPR015946">
    <property type="entry name" value="KH_dom-like_a/b"/>
</dbReference>
<dbReference type="SMART" id="SM00322">
    <property type="entry name" value="KH"/>
    <property type="match status" value="2"/>
</dbReference>
<dbReference type="EMBL" id="VMGL01000039">
    <property type="protein sequence ID" value="TSC96466.1"/>
    <property type="molecule type" value="Genomic_DNA"/>
</dbReference>
<protein>
    <recommendedName>
        <fullName evidence="7">Transcription termination/antitermination protein NusA</fullName>
    </recommendedName>
</protein>
<name>A0A554LUC7_9BACT</name>
<dbReference type="Gene3D" id="3.30.300.20">
    <property type="match status" value="2"/>
</dbReference>
<feature type="compositionally biased region" description="Basic residues" evidence="8">
    <location>
        <begin position="311"/>
        <end position="341"/>
    </location>
</feature>
<comment type="subcellular location">
    <subcellularLocation>
        <location evidence="7">Cytoplasm</location>
    </subcellularLocation>
</comment>
<dbReference type="Pfam" id="PF08529">
    <property type="entry name" value="NusA_N"/>
    <property type="match status" value="1"/>
</dbReference>
<dbReference type="PROSITE" id="PS50084">
    <property type="entry name" value="KH_TYPE_1"/>
    <property type="match status" value="1"/>
</dbReference>
<dbReference type="InterPro" id="IPR003029">
    <property type="entry name" value="S1_domain"/>
</dbReference>
<dbReference type="InterPro" id="IPR036555">
    <property type="entry name" value="NusA_N_sf"/>
</dbReference>
<proteinExistence type="inferred from homology"/>
<dbReference type="Gene3D" id="3.30.1480.10">
    <property type="entry name" value="NusA, N-terminal domain"/>
    <property type="match status" value="1"/>
</dbReference>
<evidence type="ECO:0000256" key="1">
    <source>
        <dbReference type="ARBA" id="ARBA00022472"/>
    </source>
</evidence>
<evidence type="ECO:0000256" key="4">
    <source>
        <dbReference type="ARBA" id="ARBA00022884"/>
    </source>
</evidence>
<dbReference type="CDD" id="cd22529">
    <property type="entry name" value="KH-II_NusA_rpt2"/>
    <property type="match status" value="1"/>
</dbReference>
<dbReference type="CDD" id="cd02134">
    <property type="entry name" value="KH-II_NusA_rpt1"/>
    <property type="match status" value="1"/>
</dbReference>
<dbReference type="SMART" id="SM00316">
    <property type="entry name" value="S1"/>
    <property type="match status" value="1"/>
</dbReference>
<feature type="region of interest" description="Disordered" evidence="8">
    <location>
        <begin position="306"/>
        <end position="341"/>
    </location>
</feature>
<gene>
    <name evidence="7" type="primary">nusA</name>
    <name evidence="11" type="ORF">CEN88_345</name>
</gene>
<dbReference type="SUPFAM" id="SSF69705">
    <property type="entry name" value="Transcription factor NusA, N-terminal domain"/>
    <property type="match status" value="1"/>
</dbReference>
<feature type="domain" description="K Homology" evidence="10">
    <location>
        <begin position="184"/>
        <end position="247"/>
    </location>
</feature>
<dbReference type="GO" id="GO:0003700">
    <property type="term" value="F:DNA-binding transcription factor activity"/>
    <property type="evidence" value="ECO:0007669"/>
    <property type="project" value="InterPro"/>
</dbReference>
<dbReference type="InterPro" id="IPR030842">
    <property type="entry name" value="TF_NusA_bacterial"/>
</dbReference>
<comment type="subunit">
    <text evidence="7">Monomer. Binds directly to the core enzyme of the DNA-dependent RNA polymerase and to nascent RNA.</text>
</comment>
<keyword evidence="4 7" id="KW-0694">RNA-binding</keyword>
<comment type="caution">
    <text evidence="11">The sequence shown here is derived from an EMBL/GenBank/DDBJ whole genome shotgun (WGS) entry which is preliminary data.</text>
</comment>
<evidence type="ECO:0000259" key="9">
    <source>
        <dbReference type="SMART" id="SM00316"/>
    </source>
</evidence>
<dbReference type="HAMAP" id="MF_00945_B">
    <property type="entry name" value="NusA_B"/>
    <property type="match status" value="1"/>
</dbReference>
<dbReference type="GO" id="GO:0031564">
    <property type="term" value="P:transcription antitermination"/>
    <property type="evidence" value="ECO:0007669"/>
    <property type="project" value="UniProtKB-UniRule"/>
</dbReference>
<dbReference type="FunFam" id="3.30.300.20:FF:000005">
    <property type="entry name" value="Transcription termination/antitermination protein NusA"/>
    <property type="match status" value="1"/>
</dbReference>
<evidence type="ECO:0000259" key="10">
    <source>
        <dbReference type="SMART" id="SM00322"/>
    </source>
</evidence>
<dbReference type="AlphaFoldDB" id="A0A554LUC7"/>
<evidence type="ECO:0000313" key="12">
    <source>
        <dbReference type="Proteomes" id="UP000318711"/>
    </source>
</evidence>
<reference evidence="11 12" key="1">
    <citation type="submission" date="2017-07" db="EMBL/GenBank/DDBJ databases">
        <title>Mechanisms for carbon and nitrogen cycling indicate functional differentiation within the Candidate Phyla Radiation.</title>
        <authorList>
            <person name="Danczak R.E."/>
            <person name="Johnston M.D."/>
            <person name="Kenah C."/>
            <person name="Slattery M."/>
            <person name="Wrighton K.C."/>
            <person name="Wilkins M.J."/>
        </authorList>
    </citation>
    <scope>NUCLEOTIDE SEQUENCE [LARGE SCALE GENOMIC DNA]</scope>
    <source>
        <strain evidence="11">Licking1014_2</strain>
    </source>
</reference>
<comment type="function">
    <text evidence="7">Participates in both transcription termination and antitermination.</text>
</comment>
<feature type="domain" description="S1 motif" evidence="9">
    <location>
        <begin position="88"/>
        <end position="154"/>
    </location>
</feature>
<evidence type="ECO:0000313" key="11">
    <source>
        <dbReference type="EMBL" id="TSC96466.1"/>
    </source>
</evidence>
<accession>A0A554LUC7</accession>
<evidence type="ECO:0000256" key="3">
    <source>
        <dbReference type="ARBA" id="ARBA00022814"/>
    </source>
</evidence>
<dbReference type="CDD" id="cd04455">
    <property type="entry name" value="S1_NusA"/>
    <property type="match status" value="1"/>
</dbReference>
<dbReference type="Pfam" id="PF26594">
    <property type="entry name" value="KH_NusA_2nd"/>
    <property type="match status" value="1"/>
</dbReference>
<evidence type="ECO:0000256" key="2">
    <source>
        <dbReference type="ARBA" id="ARBA00022490"/>
    </source>
</evidence>
<dbReference type="PANTHER" id="PTHR22648:SF0">
    <property type="entry name" value="TRANSCRIPTION TERMINATION_ANTITERMINATION PROTEIN NUSA"/>
    <property type="match status" value="1"/>
</dbReference>
<dbReference type="InterPro" id="IPR012340">
    <property type="entry name" value="NA-bd_OB-fold"/>
</dbReference>
<dbReference type="GO" id="GO:0005829">
    <property type="term" value="C:cytosol"/>
    <property type="evidence" value="ECO:0007669"/>
    <property type="project" value="TreeGrafter"/>
</dbReference>
<evidence type="ECO:0000256" key="6">
    <source>
        <dbReference type="ARBA" id="ARBA00023163"/>
    </source>
</evidence>
<dbReference type="Pfam" id="PF13184">
    <property type="entry name" value="KH_NusA_1st"/>
    <property type="match status" value="1"/>
</dbReference>
<evidence type="ECO:0000256" key="7">
    <source>
        <dbReference type="HAMAP-Rule" id="MF_00945"/>
    </source>
</evidence>